<sequence length="144" mass="16500">MRATQVTYFQETVSALLRRPWQTWRDGAPFYGTDRSGNKRLPMTTKSGNKNFYKGTRSSGIGKHTKQGGYLINYDRVRHFVAPAGLEQTNLKPYVSSNSPSIRHTFEGYTKGAVDPELYLEKVKEYVETGKVEYPMLPNWLERG</sequence>
<evidence type="ECO:0000256" key="7">
    <source>
        <dbReference type="SAM" id="MobiDB-lite"/>
    </source>
</evidence>
<dbReference type="STRING" id="1382522.W6MNJ3"/>
<comment type="similarity">
    <text evidence="2">Belongs to the mitochondrion-specific ribosomal protein mL41 family.</text>
</comment>
<evidence type="ECO:0008006" key="10">
    <source>
        <dbReference type="Google" id="ProtNLM"/>
    </source>
</evidence>
<dbReference type="AlphaFoldDB" id="W6MNJ3"/>
<dbReference type="OrthoDB" id="408933at2759"/>
<dbReference type="PANTHER" id="PTHR21338">
    <property type="entry name" value="MITOCHONDRIAL RIBOSOMAL PROTEIN L41"/>
    <property type="match status" value="1"/>
</dbReference>
<dbReference type="GeneID" id="34520002"/>
<keyword evidence="9" id="KW-1185">Reference proteome</keyword>
<dbReference type="RefSeq" id="XP_022458614.1">
    <property type="nucleotide sequence ID" value="XM_022602850.1"/>
</dbReference>
<dbReference type="PANTHER" id="PTHR21338:SF0">
    <property type="entry name" value="LARGE RIBOSOMAL SUBUNIT PROTEIN ML41"/>
    <property type="match status" value="1"/>
</dbReference>
<evidence type="ECO:0000313" key="9">
    <source>
        <dbReference type="Proteomes" id="UP000019384"/>
    </source>
</evidence>
<evidence type="ECO:0000256" key="3">
    <source>
        <dbReference type="ARBA" id="ARBA00022946"/>
    </source>
</evidence>
<comment type="subcellular location">
    <subcellularLocation>
        <location evidence="1">Mitochondrion</location>
    </subcellularLocation>
</comment>
<reference evidence="8" key="2">
    <citation type="submission" date="2014-02" db="EMBL/GenBank/DDBJ databases">
        <title>Complete DNA sequence of /Kuraishia capsulata/ illustrates novel genomic features among budding yeasts (/Saccharomycotina/).</title>
        <authorList>
            <person name="Morales L."/>
            <person name="Noel B."/>
            <person name="Porcel B."/>
            <person name="Marcet-Houben M."/>
            <person name="Hullo M-F."/>
            <person name="Sacerdot C."/>
            <person name="Tekaia F."/>
            <person name="Leh-Louis V."/>
            <person name="Despons L."/>
            <person name="Khanna V."/>
            <person name="Aury J-M."/>
            <person name="Barbe V."/>
            <person name="Couloux A."/>
            <person name="Labadie K."/>
            <person name="Pelletier E."/>
            <person name="Souciet J-L."/>
            <person name="Boekhout T."/>
            <person name="Gabaldon T."/>
            <person name="Wincker P."/>
            <person name="Dujon B."/>
        </authorList>
    </citation>
    <scope>NUCLEOTIDE SEQUENCE</scope>
    <source>
        <strain evidence="8">CBS 1993</strain>
    </source>
</reference>
<dbReference type="GO" id="GO:0003735">
    <property type="term" value="F:structural constituent of ribosome"/>
    <property type="evidence" value="ECO:0007669"/>
    <property type="project" value="EnsemblFungi"/>
</dbReference>
<dbReference type="EMBL" id="HG793127">
    <property type="protein sequence ID" value="CDK26612.1"/>
    <property type="molecule type" value="Genomic_DNA"/>
</dbReference>
<feature type="region of interest" description="Disordered" evidence="7">
    <location>
        <begin position="35"/>
        <end position="60"/>
    </location>
</feature>
<reference evidence="8" key="1">
    <citation type="submission" date="2013-12" db="EMBL/GenBank/DDBJ databases">
        <authorList>
            <person name="Genoscope - CEA"/>
        </authorList>
    </citation>
    <scope>NUCLEOTIDE SEQUENCE</scope>
    <source>
        <strain evidence="8">CBS 1993</strain>
    </source>
</reference>
<evidence type="ECO:0000256" key="4">
    <source>
        <dbReference type="ARBA" id="ARBA00022980"/>
    </source>
</evidence>
<evidence type="ECO:0000256" key="1">
    <source>
        <dbReference type="ARBA" id="ARBA00004173"/>
    </source>
</evidence>
<dbReference type="GO" id="GO:0006412">
    <property type="term" value="P:translation"/>
    <property type="evidence" value="ECO:0007669"/>
    <property type="project" value="TreeGrafter"/>
</dbReference>
<keyword evidence="5" id="KW-0496">Mitochondrion</keyword>
<dbReference type="HOGENOM" id="CLU_1778531_0_0_1"/>
<evidence type="ECO:0000256" key="5">
    <source>
        <dbReference type="ARBA" id="ARBA00023128"/>
    </source>
</evidence>
<dbReference type="Proteomes" id="UP000019384">
    <property type="component" value="Unassembled WGS sequence"/>
</dbReference>
<keyword evidence="3" id="KW-0809">Transit peptide</keyword>
<dbReference type="GO" id="GO:0005762">
    <property type="term" value="C:mitochondrial large ribosomal subunit"/>
    <property type="evidence" value="ECO:0007669"/>
    <property type="project" value="EnsemblFungi"/>
</dbReference>
<protein>
    <recommendedName>
        <fullName evidence="10">Ribosomal protein L27/L41, mitochondrial</fullName>
    </recommendedName>
</protein>
<keyword evidence="4" id="KW-0689">Ribosomal protein</keyword>
<evidence type="ECO:0000256" key="2">
    <source>
        <dbReference type="ARBA" id="ARBA00010152"/>
    </source>
</evidence>
<accession>W6MNJ3</accession>
<gene>
    <name evidence="8" type="ORF">KUCA_T00002585001</name>
</gene>
<organism evidence="8 9">
    <name type="scientific">Kuraishia capsulata CBS 1993</name>
    <dbReference type="NCBI Taxonomy" id="1382522"/>
    <lineage>
        <taxon>Eukaryota</taxon>
        <taxon>Fungi</taxon>
        <taxon>Dikarya</taxon>
        <taxon>Ascomycota</taxon>
        <taxon>Saccharomycotina</taxon>
        <taxon>Pichiomycetes</taxon>
        <taxon>Pichiales</taxon>
        <taxon>Pichiaceae</taxon>
        <taxon>Kuraishia</taxon>
    </lineage>
</organism>
<name>W6MNJ3_9ASCO</name>
<evidence type="ECO:0000313" key="8">
    <source>
        <dbReference type="EMBL" id="CDK26612.1"/>
    </source>
</evidence>
<proteinExistence type="inferred from homology"/>
<dbReference type="InterPro" id="IPR019189">
    <property type="entry name" value="Ribosomal_mL41"/>
</dbReference>
<keyword evidence="6" id="KW-0687">Ribonucleoprotein</keyword>
<dbReference type="Pfam" id="PF09809">
    <property type="entry name" value="MRP-L27"/>
    <property type="match status" value="1"/>
</dbReference>
<evidence type="ECO:0000256" key="6">
    <source>
        <dbReference type="ARBA" id="ARBA00023274"/>
    </source>
</evidence>